<dbReference type="AlphaFoldDB" id="A0A9J5Y5N3"/>
<evidence type="ECO:0000313" key="1">
    <source>
        <dbReference type="EMBL" id="KAG5595689.1"/>
    </source>
</evidence>
<gene>
    <name evidence="1" type="ORF">H5410_036921</name>
</gene>
<evidence type="ECO:0000313" key="2">
    <source>
        <dbReference type="Proteomes" id="UP000824120"/>
    </source>
</evidence>
<organism evidence="1 2">
    <name type="scientific">Solanum commersonii</name>
    <name type="common">Commerson's wild potato</name>
    <name type="synonym">Commerson's nightshade</name>
    <dbReference type="NCBI Taxonomy" id="4109"/>
    <lineage>
        <taxon>Eukaryota</taxon>
        <taxon>Viridiplantae</taxon>
        <taxon>Streptophyta</taxon>
        <taxon>Embryophyta</taxon>
        <taxon>Tracheophyta</taxon>
        <taxon>Spermatophyta</taxon>
        <taxon>Magnoliopsida</taxon>
        <taxon>eudicotyledons</taxon>
        <taxon>Gunneridae</taxon>
        <taxon>Pentapetalae</taxon>
        <taxon>asterids</taxon>
        <taxon>lamiids</taxon>
        <taxon>Solanales</taxon>
        <taxon>Solanaceae</taxon>
        <taxon>Solanoideae</taxon>
        <taxon>Solaneae</taxon>
        <taxon>Solanum</taxon>
    </lineage>
</organism>
<dbReference type="Proteomes" id="UP000824120">
    <property type="component" value="Chromosome 7"/>
</dbReference>
<proteinExistence type="predicted"/>
<dbReference type="EMBL" id="JACXVP010000007">
    <property type="protein sequence ID" value="KAG5595689.1"/>
    <property type="molecule type" value="Genomic_DNA"/>
</dbReference>
<protein>
    <submittedName>
        <fullName evidence="1">Uncharacterized protein</fullName>
    </submittedName>
</protein>
<keyword evidence="2" id="KW-1185">Reference proteome</keyword>
<accession>A0A9J5Y5N3</accession>
<name>A0A9J5Y5N3_SOLCO</name>
<reference evidence="1 2" key="1">
    <citation type="submission" date="2020-09" db="EMBL/GenBank/DDBJ databases">
        <title>De no assembly of potato wild relative species, Solanum commersonii.</title>
        <authorList>
            <person name="Cho K."/>
        </authorList>
    </citation>
    <scope>NUCLEOTIDE SEQUENCE [LARGE SCALE GENOMIC DNA]</scope>
    <source>
        <strain evidence="1">LZ3.2</strain>
        <tissue evidence="1">Leaf</tissue>
    </source>
</reference>
<comment type="caution">
    <text evidence="1">The sequence shown here is derived from an EMBL/GenBank/DDBJ whole genome shotgun (WGS) entry which is preliminary data.</text>
</comment>
<sequence>MRRVNSVFGYWNLHFLPDRFYKNGHNSFILTRNEVFPKHIFAFWGRFNISPWEHSSPNVKEMYMRDINMANSAHIRMQQCTYTSFQKLQHSCKTTMNLLT</sequence>